<evidence type="ECO:0000256" key="1">
    <source>
        <dbReference type="ARBA" id="ARBA00022516"/>
    </source>
</evidence>
<dbReference type="PANTHER" id="PTHR38764">
    <property type="entry name" value="ACYL CARRIER PROTEIN PHOSPHODIESTERASE"/>
    <property type="match status" value="1"/>
</dbReference>
<proteinExistence type="predicted"/>
<keyword evidence="5" id="KW-1185">Reference proteome</keyword>
<keyword evidence="1" id="KW-0444">Lipid biosynthesis</keyword>
<dbReference type="GO" id="GO:0006633">
    <property type="term" value="P:fatty acid biosynthetic process"/>
    <property type="evidence" value="ECO:0007669"/>
    <property type="project" value="InterPro"/>
</dbReference>
<dbReference type="EMBL" id="JSVC01000001">
    <property type="protein sequence ID" value="KIC96342.1"/>
    <property type="molecule type" value="Genomic_DNA"/>
</dbReference>
<evidence type="ECO:0000313" key="4">
    <source>
        <dbReference type="EMBL" id="KIC96342.1"/>
    </source>
</evidence>
<dbReference type="OrthoDB" id="8442777at2"/>
<dbReference type="STRING" id="1349421.OI18_00875"/>
<dbReference type="Pfam" id="PF04336">
    <property type="entry name" value="ACP_PD"/>
    <property type="match status" value="1"/>
</dbReference>
<reference evidence="4 5" key="1">
    <citation type="submission" date="2014-11" db="EMBL/GenBank/DDBJ databases">
        <title>Genome sequence of Flavihumibacter solisilvae 3-3.</title>
        <authorList>
            <person name="Zhou G."/>
            <person name="Li M."/>
            <person name="Wang G."/>
        </authorList>
    </citation>
    <scope>NUCLEOTIDE SEQUENCE [LARGE SCALE GENOMIC DNA]</scope>
    <source>
        <strain evidence="4 5">3-3</strain>
    </source>
</reference>
<dbReference type="RefSeq" id="WP_039136208.1">
    <property type="nucleotide sequence ID" value="NZ_JSVC01000001.1"/>
</dbReference>
<sequence length="200" mass="23523">MNFLAHAYLSFRQPEILAGNMISDFVKGKSRFDYPEGIQKGIMLHRAIDTFTDNHPLNSEAKKIFRPAVGLYAGAFLDVAYDHFLAIDQIAFPGESLPVFSQWVYSTLEKFELNFPERFAVVFPYMKNHDWLYNYRQRQGIQRSMEGLVRRAKFLDDSTGVFYLFGEHYEKLEKYYQAFFPELLLFVNNYYQKLLTTGKD</sequence>
<organism evidence="4 5">
    <name type="scientific">Flavihumibacter solisilvae</name>
    <dbReference type="NCBI Taxonomy" id="1349421"/>
    <lineage>
        <taxon>Bacteria</taxon>
        <taxon>Pseudomonadati</taxon>
        <taxon>Bacteroidota</taxon>
        <taxon>Chitinophagia</taxon>
        <taxon>Chitinophagales</taxon>
        <taxon>Chitinophagaceae</taxon>
        <taxon>Flavihumibacter</taxon>
    </lineage>
</organism>
<evidence type="ECO:0000256" key="2">
    <source>
        <dbReference type="ARBA" id="ARBA00022801"/>
    </source>
</evidence>
<accession>A0A0C1L852</accession>
<keyword evidence="2" id="KW-0378">Hydrolase</keyword>
<comment type="caution">
    <text evidence="4">The sequence shown here is derived from an EMBL/GenBank/DDBJ whole genome shotgun (WGS) entry which is preliminary data.</text>
</comment>
<dbReference type="PIRSF" id="PIRSF011489">
    <property type="entry name" value="DUF479"/>
    <property type="match status" value="1"/>
</dbReference>
<evidence type="ECO:0000256" key="3">
    <source>
        <dbReference type="ARBA" id="ARBA00023098"/>
    </source>
</evidence>
<dbReference type="GO" id="GO:0008770">
    <property type="term" value="F:[acyl-carrier-protein] phosphodiesterase activity"/>
    <property type="evidence" value="ECO:0007669"/>
    <property type="project" value="InterPro"/>
</dbReference>
<protein>
    <submittedName>
        <fullName evidence="4">ACP phosphodiesterase</fullName>
    </submittedName>
</protein>
<keyword evidence="3" id="KW-0443">Lipid metabolism</keyword>
<dbReference type="Proteomes" id="UP000031408">
    <property type="component" value="Unassembled WGS sequence"/>
</dbReference>
<evidence type="ECO:0000313" key="5">
    <source>
        <dbReference type="Proteomes" id="UP000031408"/>
    </source>
</evidence>
<dbReference type="PANTHER" id="PTHR38764:SF1">
    <property type="entry name" value="ACYL CARRIER PROTEIN PHOSPHODIESTERASE"/>
    <property type="match status" value="1"/>
</dbReference>
<dbReference type="AlphaFoldDB" id="A0A0C1L852"/>
<name>A0A0C1L852_9BACT</name>
<dbReference type="InterPro" id="IPR007431">
    <property type="entry name" value="ACP_PD"/>
</dbReference>
<gene>
    <name evidence="4" type="ORF">OI18_00875</name>
</gene>